<name>A0A2H0UIX8_9BACT</name>
<reference evidence="3" key="1">
    <citation type="submission" date="2017-09" db="EMBL/GenBank/DDBJ databases">
        <title>Depth-based differentiation of microbial function through sediment-hosted aquifers and enrichment of novel symbionts in the deep terrestrial subsurface.</title>
        <authorList>
            <person name="Probst A.J."/>
            <person name="Ladd B."/>
            <person name="Jarett J.K."/>
            <person name="Geller-Mcgrath D.E."/>
            <person name="Sieber C.M.K."/>
            <person name="Emerson J.B."/>
            <person name="Anantharaman K."/>
            <person name="Thomas B.C."/>
            <person name="Malmstrom R."/>
            <person name="Stieglmeier M."/>
            <person name="Klingl A."/>
            <person name="Woyke T."/>
            <person name="Ryan C.M."/>
            <person name="Banfield J.F."/>
        </authorList>
    </citation>
    <scope>NUCLEOTIDE SEQUENCE [LARGE SCALE GENOMIC DNA]</scope>
</reference>
<dbReference type="Gene3D" id="3.60.15.10">
    <property type="entry name" value="Ribonuclease Z/Hydroxyacylglutathione hydrolase-like"/>
    <property type="match status" value="1"/>
</dbReference>
<evidence type="ECO:0000313" key="2">
    <source>
        <dbReference type="EMBL" id="PIR86353.1"/>
    </source>
</evidence>
<protein>
    <recommendedName>
        <fullName evidence="1">Metallo-beta-lactamase domain-containing protein</fullName>
    </recommendedName>
</protein>
<feature type="non-terminal residue" evidence="2">
    <location>
        <position position="147"/>
    </location>
</feature>
<dbReference type="GO" id="GO:0004521">
    <property type="term" value="F:RNA endonuclease activity"/>
    <property type="evidence" value="ECO:0007669"/>
    <property type="project" value="TreeGrafter"/>
</dbReference>
<dbReference type="Proteomes" id="UP000230706">
    <property type="component" value="Unassembled WGS sequence"/>
</dbReference>
<dbReference type="InterPro" id="IPR036866">
    <property type="entry name" value="RibonucZ/Hydroxyglut_hydro"/>
</dbReference>
<dbReference type="AlphaFoldDB" id="A0A2H0UIX8"/>
<dbReference type="SUPFAM" id="SSF56281">
    <property type="entry name" value="Metallo-hydrolase/oxidoreductase"/>
    <property type="match status" value="1"/>
</dbReference>
<feature type="domain" description="Metallo-beta-lactamase" evidence="1">
    <location>
        <begin position="16"/>
        <end position="139"/>
    </location>
</feature>
<dbReference type="EMBL" id="PFBF01000031">
    <property type="protein sequence ID" value="PIR86353.1"/>
    <property type="molecule type" value="Genomic_DNA"/>
</dbReference>
<organism evidence="2 3">
    <name type="scientific">Candidatus Kaiserbacteria bacterium CG10_big_fil_rev_8_21_14_0_10_43_70</name>
    <dbReference type="NCBI Taxonomy" id="1974605"/>
    <lineage>
        <taxon>Bacteria</taxon>
        <taxon>Candidatus Kaiseribacteriota</taxon>
    </lineage>
</organism>
<gene>
    <name evidence="2" type="ORF">COU13_01455</name>
</gene>
<evidence type="ECO:0000313" key="3">
    <source>
        <dbReference type="Proteomes" id="UP000230706"/>
    </source>
</evidence>
<dbReference type="Pfam" id="PF16661">
    <property type="entry name" value="Lactamase_B_6"/>
    <property type="match status" value="1"/>
</dbReference>
<dbReference type="PANTHER" id="PTHR11203">
    <property type="entry name" value="CLEAVAGE AND POLYADENYLATION SPECIFICITY FACTOR FAMILY MEMBER"/>
    <property type="match status" value="1"/>
</dbReference>
<comment type="caution">
    <text evidence="2">The sequence shown here is derived from an EMBL/GenBank/DDBJ whole genome shotgun (WGS) entry which is preliminary data.</text>
</comment>
<dbReference type="PANTHER" id="PTHR11203:SF37">
    <property type="entry name" value="INTEGRATOR COMPLEX SUBUNIT 11"/>
    <property type="match status" value="1"/>
</dbReference>
<sequence>MTFYGGTGSVTGANFLLEVANKKILIDCGLFQGKDFCDDCNYDPFPYDPKEIDMLIVTHGHTDHIGRIPRLVLFGFNGIIYSTPPTKDIAEVMYEDALNIMRSEQRDKGVEPLYDTKDISSTLSLWKTVEYHDKVDIGSGVTFNFLD</sequence>
<evidence type="ECO:0000259" key="1">
    <source>
        <dbReference type="Pfam" id="PF16661"/>
    </source>
</evidence>
<dbReference type="InterPro" id="IPR050698">
    <property type="entry name" value="MBL"/>
</dbReference>
<dbReference type="InterPro" id="IPR001279">
    <property type="entry name" value="Metallo-B-lactamas"/>
</dbReference>
<accession>A0A2H0UIX8</accession>
<dbReference type="CDD" id="cd16295">
    <property type="entry name" value="TTHA0252-CPSF-like_MBL-fold"/>
    <property type="match status" value="1"/>
</dbReference>
<proteinExistence type="predicted"/>